<name>X0VVW3_9ZZZZ</name>
<evidence type="ECO:0000313" key="2">
    <source>
        <dbReference type="EMBL" id="GAG22539.1"/>
    </source>
</evidence>
<sequence>TVASVIDLVVFIRRTGRSRIVEEIAFVPEQISGDVFTLQPLFKAGPSGLHWTGTTPDDPRLDTTGWRP</sequence>
<protein>
    <submittedName>
        <fullName evidence="2">Uncharacterized protein</fullName>
    </submittedName>
</protein>
<reference evidence="2" key="1">
    <citation type="journal article" date="2014" name="Front. Microbiol.">
        <title>High frequency of phylogenetically diverse reductive dehalogenase-homologous genes in deep subseafloor sedimentary metagenomes.</title>
        <authorList>
            <person name="Kawai M."/>
            <person name="Futagami T."/>
            <person name="Toyoda A."/>
            <person name="Takaki Y."/>
            <person name="Nishi S."/>
            <person name="Hori S."/>
            <person name="Arai W."/>
            <person name="Tsubouchi T."/>
            <person name="Morono Y."/>
            <person name="Uchiyama I."/>
            <person name="Ito T."/>
            <person name="Fujiyama A."/>
            <person name="Inagaki F."/>
            <person name="Takami H."/>
        </authorList>
    </citation>
    <scope>NUCLEOTIDE SEQUENCE</scope>
    <source>
        <strain evidence="2">Expedition CK06-06</strain>
    </source>
</reference>
<dbReference type="AlphaFoldDB" id="X0VVW3"/>
<evidence type="ECO:0000256" key="1">
    <source>
        <dbReference type="SAM" id="MobiDB-lite"/>
    </source>
</evidence>
<gene>
    <name evidence="2" type="ORF">S01H1_47570</name>
</gene>
<organism evidence="2">
    <name type="scientific">marine sediment metagenome</name>
    <dbReference type="NCBI Taxonomy" id="412755"/>
    <lineage>
        <taxon>unclassified sequences</taxon>
        <taxon>metagenomes</taxon>
        <taxon>ecological metagenomes</taxon>
    </lineage>
</organism>
<feature type="region of interest" description="Disordered" evidence="1">
    <location>
        <begin position="48"/>
        <end position="68"/>
    </location>
</feature>
<feature type="non-terminal residue" evidence="2">
    <location>
        <position position="1"/>
    </location>
</feature>
<comment type="caution">
    <text evidence="2">The sequence shown here is derived from an EMBL/GenBank/DDBJ whole genome shotgun (WGS) entry which is preliminary data.</text>
</comment>
<dbReference type="EMBL" id="BARS01030500">
    <property type="protein sequence ID" value="GAG22539.1"/>
    <property type="molecule type" value="Genomic_DNA"/>
</dbReference>
<proteinExistence type="predicted"/>
<accession>X0VVW3</accession>